<evidence type="ECO:0000313" key="5">
    <source>
        <dbReference type="EMBL" id="MDL5033795.1"/>
    </source>
</evidence>
<dbReference type="Pfam" id="PF00534">
    <property type="entry name" value="Glycos_transf_1"/>
    <property type="match status" value="1"/>
</dbReference>
<keyword evidence="1 5" id="KW-0328">Glycosyltransferase</keyword>
<gene>
    <name evidence="5" type="ORF">QRD43_17930</name>
</gene>
<feature type="domain" description="Glycosyltransferase subfamily 4-like N-terminal" evidence="4">
    <location>
        <begin position="27"/>
        <end position="203"/>
    </location>
</feature>
<evidence type="ECO:0000256" key="1">
    <source>
        <dbReference type="ARBA" id="ARBA00022676"/>
    </source>
</evidence>
<dbReference type="EMBL" id="JASVDS010000005">
    <property type="protein sequence ID" value="MDL5033795.1"/>
    <property type="molecule type" value="Genomic_DNA"/>
</dbReference>
<evidence type="ECO:0000259" key="3">
    <source>
        <dbReference type="Pfam" id="PF00534"/>
    </source>
</evidence>
<name>A0ABT7LPY1_9BURK</name>
<dbReference type="PANTHER" id="PTHR12526:SF510">
    <property type="entry name" value="D-INOSITOL 3-PHOSPHATE GLYCOSYLTRANSFERASE"/>
    <property type="match status" value="1"/>
</dbReference>
<protein>
    <submittedName>
        <fullName evidence="5">Glycosyltransferase</fullName>
        <ecNumber evidence="5">2.4.-.-</ecNumber>
    </submittedName>
</protein>
<keyword evidence="2 5" id="KW-0808">Transferase</keyword>
<dbReference type="PANTHER" id="PTHR12526">
    <property type="entry name" value="GLYCOSYLTRANSFERASE"/>
    <property type="match status" value="1"/>
</dbReference>
<comment type="caution">
    <text evidence="5">The sequence shown here is derived from an EMBL/GenBank/DDBJ whole genome shotgun (WGS) entry which is preliminary data.</text>
</comment>
<dbReference type="RefSeq" id="WP_285983872.1">
    <property type="nucleotide sequence ID" value="NZ_JASVDS010000005.1"/>
</dbReference>
<organism evidence="5 6">
    <name type="scientific">Roseateles subflavus</name>
    <dbReference type="NCBI Taxonomy" id="3053353"/>
    <lineage>
        <taxon>Bacteria</taxon>
        <taxon>Pseudomonadati</taxon>
        <taxon>Pseudomonadota</taxon>
        <taxon>Betaproteobacteria</taxon>
        <taxon>Burkholderiales</taxon>
        <taxon>Sphaerotilaceae</taxon>
        <taxon>Roseateles</taxon>
    </lineage>
</organism>
<evidence type="ECO:0000259" key="4">
    <source>
        <dbReference type="Pfam" id="PF13439"/>
    </source>
</evidence>
<keyword evidence="6" id="KW-1185">Reference proteome</keyword>
<dbReference type="Pfam" id="PF13439">
    <property type="entry name" value="Glyco_transf_4"/>
    <property type="match status" value="1"/>
</dbReference>
<dbReference type="Gene3D" id="3.40.50.2000">
    <property type="entry name" value="Glycogen Phosphorylase B"/>
    <property type="match status" value="2"/>
</dbReference>
<dbReference type="EC" id="2.4.-.-" evidence="5"/>
<reference evidence="5 6" key="1">
    <citation type="submission" date="2023-06" db="EMBL/GenBank/DDBJ databases">
        <title>Pelomonas sp. APW6 16S ribosomal RNA gene genome sequencing and assembly.</title>
        <authorList>
            <person name="Woo H."/>
        </authorList>
    </citation>
    <scope>NUCLEOTIDE SEQUENCE [LARGE SCALE GENOMIC DNA]</scope>
    <source>
        <strain evidence="5 6">APW6</strain>
    </source>
</reference>
<sequence length="472" mass="51591">MAARSLRIVLISEHASPLAQAGSVDAGGQNIYVAHVAAALARRGHEVEVLTRRDSPELPAVQPMGEGVRVHHLDAGPAQFIPKEQLLPHVRDFELQARALLRRLPPCDLVHANFFMSGLAGLQLQRRLGLPLVVTFHALGAVRRLHQAGADSFPVERVDLERQVAHGADRVIAECPQDRQDLMTHYHLPERQITEVPCGVDLHEFRPGDLQAARARLGLSPRDFIVLQLGRLVPRKGIDNVIRALSRLPGIHNDECPRRARLLVVGGESEQPDERLTPEIGRLRRLAQSLGVKDRVQFIGRRSRPELASYYQAADVFVSTPWYEPFGITPLESMACARPVIGSAVGGIQHTVVDGVTGYLVPPMDADTLAAHLDWLRQHPQQAEAMGRAGLGRVRRMFTWDQVAARLEAVYRRVMAERSQPVTATAAHGLGLLPAGLGRVPAGAVGMKPLLPARTPLWSEPASAVAAWGAKA</sequence>
<dbReference type="Proteomes" id="UP001238603">
    <property type="component" value="Unassembled WGS sequence"/>
</dbReference>
<evidence type="ECO:0000313" key="6">
    <source>
        <dbReference type="Proteomes" id="UP001238603"/>
    </source>
</evidence>
<evidence type="ECO:0000256" key="2">
    <source>
        <dbReference type="ARBA" id="ARBA00022679"/>
    </source>
</evidence>
<dbReference type="GO" id="GO:0016757">
    <property type="term" value="F:glycosyltransferase activity"/>
    <property type="evidence" value="ECO:0007669"/>
    <property type="project" value="UniProtKB-KW"/>
</dbReference>
<dbReference type="InterPro" id="IPR028098">
    <property type="entry name" value="Glyco_trans_4-like_N"/>
</dbReference>
<accession>A0ABT7LPY1</accession>
<dbReference type="InterPro" id="IPR001296">
    <property type="entry name" value="Glyco_trans_1"/>
</dbReference>
<dbReference type="SUPFAM" id="SSF53756">
    <property type="entry name" value="UDP-Glycosyltransferase/glycogen phosphorylase"/>
    <property type="match status" value="1"/>
</dbReference>
<feature type="domain" description="Glycosyl transferase family 1" evidence="3">
    <location>
        <begin position="213"/>
        <end position="390"/>
    </location>
</feature>
<proteinExistence type="predicted"/>